<evidence type="ECO:0000256" key="8">
    <source>
        <dbReference type="HAMAP-Rule" id="MF_00265"/>
    </source>
</evidence>
<feature type="binding site" evidence="8">
    <location>
        <position position="111"/>
    </location>
    <ligand>
        <name>Mg(2+)</name>
        <dbReference type="ChEBI" id="CHEBI:18420"/>
    </ligand>
</feature>
<keyword evidence="5 8" id="KW-0378">Hydrolase</keyword>
<comment type="similarity">
    <text evidence="7 8">Belongs to the PINc/VapC protein family.</text>
</comment>
<dbReference type="SUPFAM" id="SSF88723">
    <property type="entry name" value="PIN domain-like"/>
    <property type="match status" value="1"/>
</dbReference>
<protein>
    <recommendedName>
        <fullName evidence="8">Ribonuclease VapC</fullName>
        <shortName evidence="8">RNase VapC</shortName>
        <ecNumber evidence="8">3.1.-.-</ecNumber>
    </recommendedName>
    <alternativeName>
        <fullName evidence="8">Toxin VapC</fullName>
    </alternativeName>
</protein>
<keyword evidence="8" id="KW-0800">Toxin</keyword>
<dbReference type="PANTHER" id="PTHR33653:SF1">
    <property type="entry name" value="RIBONUCLEASE VAPC2"/>
    <property type="match status" value="1"/>
</dbReference>
<dbReference type="Pfam" id="PF01850">
    <property type="entry name" value="PIN"/>
    <property type="match status" value="1"/>
</dbReference>
<comment type="caution">
    <text evidence="10">The sequence shown here is derived from an EMBL/GenBank/DDBJ whole genome shotgun (WGS) entry which is preliminary data.</text>
</comment>
<dbReference type="InterPro" id="IPR029060">
    <property type="entry name" value="PIN-like_dom_sf"/>
</dbReference>
<reference evidence="10 11" key="1">
    <citation type="submission" date="2018-11" db="EMBL/GenBank/DDBJ databases">
        <title>Pseudaminobacter arsenicus sp. nov., an arsenic-resistant bacterium isolated from arsenic-rich aquifers.</title>
        <authorList>
            <person name="Mu Y."/>
        </authorList>
    </citation>
    <scope>NUCLEOTIDE SEQUENCE [LARGE SCALE GENOMIC DNA]</scope>
    <source>
        <strain evidence="10 11">CB3</strain>
    </source>
</reference>
<evidence type="ECO:0000256" key="7">
    <source>
        <dbReference type="ARBA" id="ARBA00038093"/>
    </source>
</evidence>
<evidence type="ECO:0000313" key="11">
    <source>
        <dbReference type="Proteomes" id="UP000281647"/>
    </source>
</evidence>
<sequence length="145" mass="15500">MTAYLLDTNVVSLLSPSRAGHATELIAWLDKTEKTAEFFLSVVTVHEIERGIILLERKGATAKASGLRQWMDGLFSTYEDRILPIDTAVSALSGKLEAEAIAAGHSPGMADALIAGTAKAHDLTVVTLNLKHFEPFGIVLMAAPV</sequence>
<organism evidence="10 11">
    <name type="scientific">Borborobacter arsenicus</name>
    <dbReference type="NCBI Taxonomy" id="1851146"/>
    <lineage>
        <taxon>Bacteria</taxon>
        <taxon>Pseudomonadati</taxon>
        <taxon>Pseudomonadota</taxon>
        <taxon>Alphaproteobacteria</taxon>
        <taxon>Hyphomicrobiales</taxon>
        <taxon>Phyllobacteriaceae</taxon>
        <taxon>Borborobacter</taxon>
    </lineage>
</organism>
<dbReference type="RefSeq" id="WP_128628891.1">
    <property type="nucleotide sequence ID" value="NZ_RKST01000078.1"/>
</dbReference>
<evidence type="ECO:0000256" key="6">
    <source>
        <dbReference type="ARBA" id="ARBA00022842"/>
    </source>
</evidence>
<dbReference type="EC" id="3.1.-.-" evidence="8"/>
<feature type="binding site" evidence="8">
    <location>
        <position position="7"/>
    </location>
    <ligand>
        <name>Mg(2+)</name>
        <dbReference type="ChEBI" id="CHEBI:18420"/>
    </ligand>
</feature>
<evidence type="ECO:0000313" key="10">
    <source>
        <dbReference type="EMBL" id="RUM95111.1"/>
    </source>
</evidence>
<dbReference type="InterPro" id="IPR050556">
    <property type="entry name" value="Type_II_TA_system_RNase"/>
</dbReference>
<proteinExistence type="inferred from homology"/>
<accession>A0A432UYZ6</accession>
<dbReference type="AlphaFoldDB" id="A0A432UYZ6"/>
<dbReference type="PANTHER" id="PTHR33653">
    <property type="entry name" value="RIBONUCLEASE VAPC2"/>
    <property type="match status" value="1"/>
</dbReference>
<keyword evidence="6 8" id="KW-0460">Magnesium</keyword>
<evidence type="ECO:0000256" key="4">
    <source>
        <dbReference type="ARBA" id="ARBA00022723"/>
    </source>
</evidence>
<dbReference type="EMBL" id="RKST01000078">
    <property type="protein sequence ID" value="RUM95111.1"/>
    <property type="molecule type" value="Genomic_DNA"/>
</dbReference>
<feature type="domain" description="PIN" evidence="9">
    <location>
        <begin position="4"/>
        <end position="129"/>
    </location>
</feature>
<dbReference type="CDD" id="cd18746">
    <property type="entry name" value="PIN_VapC4-5_FitB-like"/>
    <property type="match status" value="1"/>
</dbReference>
<evidence type="ECO:0000256" key="2">
    <source>
        <dbReference type="ARBA" id="ARBA00022649"/>
    </source>
</evidence>
<dbReference type="GO" id="GO:0000287">
    <property type="term" value="F:magnesium ion binding"/>
    <property type="evidence" value="ECO:0007669"/>
    <property type="project" value="UniProtKB-UniRule"/>
</dbReference>
<dbReference type="OrthoDB" id="7188375at2"/>
<dbReference type="GO" id="GO:0090729">
    <property type="term" value="F:toxin activity"/>
    <property type="evidence" value="ECO:0007669"/>
    <property type="project" value="UniProtKB-KW"/>
</dbReference>
<gene>
    <name evidence="8" type="primary">vapC</name>
    <name evidence="10" type="ORF">EET67_25135</name>
</gene>
<keyword evidence="3 8" id="KW-0540">Nuclease</keyword>
<keyword evidence="4 8" id="KW-0479">Metal-binding</keyword>
<dbReference type="GO" id="GO:0004540">
    <property type="term" value="F:RNA nuclease activity"/>
    <property type="evidence" value="ECO:0007669"/>
    <property type="project" value="InterPro"/>
</dbReference>
<keyword evidence="11" id="KW-1185">Reference proteome</keyword>
<dbReference type="GO" id="GO:0016787">
    <property type="term" value="F:hydrolase activity"/>
    <property type="evidence" value="ECO:0007669"/>
    <property type="project" value="UniProtKB-KW"/>
</dbReference>
<evidence type="ECO:0000256" key="3">
    <source>
        <dbReference type="ARBA" id="ARBA00022722"/>
    </source>
</evidence>
<dbReference type="Gene3D" id="3.40.50.1010">
    <property type="entry name" value="5'-nuclease"/>
    <property type="match status" value="1"/>
</dbReference>
<name>A0A432UYZ6_9HYPH</name>
<dbReference type="Proteomes" id="UP000281647">
    <property type="component" value="Unassembled WGS sequence"/>
</dbReference>
<dbReference type="HAMAP" id="MF_00265">
    <property type="entry name" value="VapC_Nob1"/>
    <property type="match status" value="1"/>
</dbReference>
<comment type="cofactor">
    <cofactor evidence="1 8">
        <name>Mg(2+)</name>
        <dbReference type="ChEBI" id="CHEBI:18420"/>
    </cofactor>
</comment>
<keyword evidence="2 8" id="KW-1277">Toxin-antitoxin system</keyword>
<comment type="function">
    <text evidence="8">Toxic component of a toxin-antitoxin (TA) system. An RNase.</text>
</comment>
<evidence type="ECO:0000259" key="9">
    <source>
        <dbReference type="Pfam" id="PF01850"/>
    </source>
</evidence>
<evidence type="ECO:0000256" key="1">
    <source>
        <dbReference type="ARBA" id="ARBA00001946"/>
    </source>
</evidence>
<evidence type="ECO:0000256" key="5">
    <source>
        <dbReference type="ARBA" id="ARBA00022801"/>
    </source>
</evidence>
<dbReference type="InterPro" id="IPR002716">
    <property type="entry name" value="PIN_dom"/>
</dbReference>
<dbReference type="InterPro" id="IPR022907">
    <property type="entry name" value="VapC_family"/>
</dbReference>